<evidence type="ECO:0008006" key="3">
    <source>
        <dbReference type="Google" id="ProtNLM"/>
    </source>
</evidence>
<dbReference type="Proteomes" id="UP001220377">
    <property type="component" value="Chromosome"/>
</dbReference>
<keyword evidence="2" id="KW-1185">Reference proteome</keyword>
<dbReference type="RefSeq" id="WP_274261925.1">
    <property type="nucleotide sequence ID" value="NZ_CP117884.1"/>
</dbReference>
<dbReference type="Pfam" id="PF08890">
    <property type="entry name" value="Phage_TAC_5"/>
    <property type="match status" value="1"/>
</dbReference>
<accession>A0ABY7WTZ5</accession>
<reference evidence="1 2" key="1">
    <citation type="submission" date="2023-02" db="EMBL/GenBank/DDBJ databases">
        <title>Genome sequence of Lacticaseibacillus sp. KACC 23028.</title>
        <authorList>
            <person name="Kim S."/>
            <person name="Heo J."/>
            <person name="Kwon S.-W."/>
        </authorList>
    </citation>
    <scope>NUCLEOTIDE SEQUENCE [LARGE SCALE GENOMIC DNA]</scope>
    <source>
        <strain evidence="1 2">KACC 23028</strain>
    </source>
</reference>
<dbReference type="Gene3D" id="3.30.2220.30">
    <property type="match status" value="1"/>
</dbReference>
<proteinExistence type="predicted"/>
<evidence type="ECO:0000313" key="1">
    <source>
        <dbReference type="EMBL" id="WDF83637.1"/>
    </source>
</evidence>
<dbReference type="EMBL" id="CP117884">
    <property type="protein sequence ID" value="WDF83637.1"/>
    <property type="molecule type" value="Genomic_DNA"/>
</dbReference>
<name>A0ABY7WTZ5_9LACO</name>
<evidence type="ECO:0000313" key="2">
    <source>
        <dbReference type="Proteomes" id="UP001220377"/>
    </source>
</evidence>
<gene>
    <name evidence="1" type="ORF">PQ472_05215</name>
</gene>
<protein>
    <recommendedName>
        <fullName evidence="3">XkdN-like tail assembly chaperone</fullName>
    </recommendedName>
</protein>
<dbReference type="InterPro" id="IPR038559">
    <property type="entry name" value="XkdN-like_sf"/>
</dbReference>
<dbReference type="InterPro" id="IPR014986">
    <property type="entry name" value="XkdN-like"/>
</dbReference>
<sequence>MAEEKNIVSIDAFLAQNVKPADNQEVTLKRFSVPFVIRALTQDEISDLQKQSTKRTTVKGVLQESTDTIAFSNALVEAALVQPDLNNAKLQSSYGTPGQPTKTLKKMLLGGEFADLASKVQELSGYEPEDLDSKSDDLKN</sequence>
<organism evidence="1 2">
    <name type="scientific">Lacticaseibacillus pabuli</name>
    <dbReference type="NCBI Taxonomy" id="3025672"/>
    <lineage>
        <taxon>Bacteria</taxon>
        <taxon>Bacillati</taxon>
        <taxon>Bacillota</taxon>
        <taxon>Bacilli</taxon>
        <taxon>Lactobacillales</taxon>
        <taxon>Lactobacillaceae</taxon>
        <taxon>Lacticaseibacillus</taxon>
    </lineage>
</organism>